<dbReference type="EMBL" id="CP040710">
    <property type="protein sequence ID" value="QCW99727.1"/>
    <property type="molecule type" value="Genomic_DNA"/>
</dbReference>
<keyword evidence="1" id="KW-0732">Signal</keyword>
<dbReference type="InterPro" id="IPR037523">
    <property type="entry name" value="VOC_core"/>
</dbReference>
<evidence type="ECO:0000259" key="2">
    <source>
        <dbReference type="PROSITE" id="PS51819"/>
    </source>
</evidence>
<dbReference type="OrthoDB" id="192739at2"/>
<sequence>MKKIILCLVLAINVQWLSAQSFEFQYDHYSFIVKDLKAVGDFYKNILKLNEIPHPRNDPNFRWFRVHGNSQLHLIGKDSVALEHSKSVHLCLATPNLEDFIAHLKTNNIEFSDWPGTPNAITDRADGVRQIYLKDPENNWIEVNTAVHD</sequence>
<gene>
    <name evidence="3" type="ORF">FGM00_06295</name>
</gene>
<feature type="domain" description="VOC" evidence="2">
    <location>
        <begin position="25"/>
        <end position="146"/>
    </location>
</feature>
<evidence type="ECO:0000256" key="1">
    <source>
        <dbReference type="SAM" id="SignalP"/>
    </source>
</evidence>
<dbReference type="Proteomes" id="UP000310017">
    <property type="component" value="Chromosome"/>
</dbReference>
<feature type="chain" id="PRO_5022676106" evidence="1">
    <location>
        <begin position="20"/>
        <end position="149"/>
    </location>
</feature>
<dbReference type="PROSITE" id="PS51819">
    <property type="entry name" value="VOC"/>
    <property type="match status" value="1"/>
</dbReference>
<keyword evidence="4" id="KW-1185">Reference proteome</keyword>
<dbReference type="Pfam" id="PF00903">
    <property type="entry name" value="Glyoxalase"/>
    <property type="match status" value="1"/>
</dbReference>
<evidence type="ECO:0000313" key="4">
    <source>
        <dbReference type="Proteomes" id="UP000310017"/>
    </source>
</evidence>
<dbReference type="InterPro" id="IPR029068">
    <property type="entry name" value="Glyas_Bleomycin-R_OHBP_Dase"/>
</dbReference>
<dbReference type="AlphaFoldDB" id="A0A5B7SRT6"/>
<feature type="signal peptide" evidence="1">
    <location>
        <begin position="1"/>
        <end position="19"/>
    </location>
</feature>
<dbReference type="KEGG" id="asag:FGM00_06295"/>
<evidence type="ECO:0000313" key="3">
    <source>
        <dbReference type="EMBL" id="QCW99727.1"/>
    </source>
</evidence>
<dbReference type="InterPro" id="IPR004360">
    <property type="entry name" value="Glyas_Fos-R_dOase_dom"/>
</dbReference>
<dbReference type="SUPFAM" id="SSF54593">
    <property type="entry name" value="Glyoxalase/Bleomycin resistance protein/Dihydroxybiphenyl dioxygenase"/>
    <property type="match status" value="1"/>
</dbReference>
<organism evidence="3 4">
    <name type="scientific">Aggregatimonas sangjinii</name>
    <dbReference type="NCBI Taxonomy" id="2583587"/>
    <lineage>
        <taxon>Bacteria</taxon>
        <taxon>Pseudomonadati</taxon>
        <taxon>Bacteroidota</taxon>
        <taxon>Flavobacteriia</taxon>
        <taxon>Flavobacteriales</taxon>
        <taxon>Flavobacteriaceae</taxon>
        <taxon>Aggregatimonas</taxon>
    </lineage>
</organism>
<proteinExistence type="predicted"/>
<dbReference type="RefSeq" id="WP_138852079.1">
    <property type="nucleotide sequence ID" value="NZ_CP040710.1"/>
</dbReference>
<accession>A0A5B7SRT6</accession>
<protein>
    <submittedName>
        <fullName evidence="3">VOC family protein</fullName>
    </submittedName>
</protein>
<name>A0A5B7SRT6_9FLAO</name>
<dbReference type="Gene3D" id="3.10.180.10">
    <property type="entry name" value="2,3-Dihydroxybiphenyl 1,2-Dioxygenase, domain 1"/>
    <property type="match status" value="1"/>
</dbReference>
<reference evidence="3 4" key="1">
    <citation type="submission" date="2019-05" db="EMBL/GenBank/DDBJ databases">
        <title>Genome sequencing of F202Z8.</title>
        <authorList>
            <person name="Kwon Y.M."/>
        </authorList>
    </citation>
    <scope>NUCLEOTIDE SEQUENCE [LARGE SCALE GENOMIC DNA]</scope>
    <source>
        <strain evidence="3 4">F202Z8</strain>
    </source>
</reference>